<comment type="caution">
    <text evidence="2">The sequence shown here is derived from an EMBL/GenBank/DDBJ whole genome shotgun (WGS) entry which is preliminary data.</text>
</comment>
<accession>A0A645GL09</accession>
<keyword evidence="1" id="KW-0472">Membrane</keyword>
<gene>
    <name evidence="2" type="ORF">SDC9_174332</name>
</gene>
<feature type="transmembrane region" description="Helical" evidence="1">
    <location>
        <begin position="102"/>
        <end position="119"/>
    </location>
</feature>
<feature type="transmembrane region" description="Helical" evidence="1">
    <location>
        <begin position="40"/>
        <end position="58"/>
    </location>
</feature>
<evidence type="ECO:0008006" key="3">
    <source>
        <dbReference type="Google" id="ProtNLM"/>
    </source>
</evidence>
<feature type="transmembrane region" description="Helical" evidence="1">
    <location>
        <begin position="79"/>
        <end position="96"/>
    </location>
</feature>
<keyword evidence="1" id="KW-0812">Transmembrane</keyword>
<feature type="transmembrane region" description="Helical" evidence="1">
    <location>
        <begin position="126"/>
        <end position="146"/>
    </location>
</feature>
<organism evidence="2">
    <name type="scientific">bioreactor metagenome</name>
    <dbReference type="NCBI Taxonomy" id="1076179"/>
    <lineage>
        <taxon>unclassified sequences</taxon>
        <taxon>metagenomes</taxon>
        <taxon>ecological metagenomes</taxon>
    </lineage>
</organism>
<dbReference type="AlphaFoldDB" id="A0A645GL09"/>
<reference evidence="2" key="1">
    <citation type="submission" date="2019-08" db="EMBL/GenBank/DDBJ databases">
        <authorList>
            <person name="Kucharzyk K."/>
            <person name="Murdoch R.W."/>
            <person name="Higgins S."/>
            <person name="Loffler F."/>
        </authorList>
    </citation>
    <scope>NUCLEOTIDE SEQUENCE</scope>
</reference>
<keyword evidence="1" id="KW-1133">Transmembrane helix</keyword>
<dbReference type="Pfam" id="PF10086">
    <property type="entry name" value="YhfC"/>
    <property type="match status" value="1"/>
</dbReference>
<feature type="transmembrane region" description="Helical" evidence="1">
    <location>
        <begin position="152"/>
        <end position="174"/>
    </location>
</feature>
<proteinExistence type="predicted"/>
<protein>
    <recommendedName>
        <fullName evidence="3">YhfC family intramembrane metalloprotease</fullName>
    </recommendedName>
</protein>
<sequence>MAGIFEETGRFVAFKTVLKKNLGNDRNALMYGAGQGGFEAFFILVFSMVSNIVMAVMLNAGMIDRLTAGITDENALKTLYATFAALSQTAPAIFLMSIVERIAAVVLQISLSVLVWFAAKNKKNFWFFPLALLLHAFIDAFAVILAKNISNIWIVLGFIYVLSACYAVIAATVWKKNASFKENCATEETGTADEA</sequence>
<dbReference type="InterPro" id="IPR011397">
    <property type="entry name" value="YhfC"/>
</dbReference>
<name>A0A645GL09_9ZZZZ</name>
<evidence type="ECO:0000313" key="2">
    <source>
        <dbReference type="EMBL" id="MPN26906.1"/>
    </source>
</evidence>
<evidence type="ECO:0000256" key="1">
    <source>
        <dbReference type="SAM" id="Phobius"/>
    </source>
</evidence>
<dbReference type="EMBL" id="VSSQ01076601">
    <property type="protein sequence ID" value="MPN26906.1"/>
    <property type="molecule type" value="Genomic_DNA"/>
</dbReference>